<gene>
    <name evidence="2" type="ORF">NSCI0253_LOCUS45803</name>
</gene>
<feature type="region of interest" description="Disordered" evidence="1">
    <location>
        <begin position="1"/>
        <end position="201"/>
    </location>
</feature>
<evidence type="ECO:0000313" key="2">
    <source>
        <dbReference type="EMBL" id="CAD8871446.1"/>
    </source>
</evidence>
<protein>
    <submittedName>
        <fullName evidence="2">Uncharacterized protein</fullName>
    </submittedName>
</protein>
<sequence>MVLPRGEVARDTDLGHPLANPSTFSQRDVHSPAGVSARSPLSCQSTRRSSDPTGGFRGVQGVQPMRAGSATVLAASRPPAGSPSGGTPGHRRNRDLLSDSIRSGNLAHSYESRFGSMTSGELGQSLSVECSPRQRKPTTITLTDPKNPFNRTRRLGKANDQEDGRAGVSNQLSPDNRDPLKQKARSGPGATGSSMEVGTALLPVPRKHSVLDNYLGDMKKTRSSVRTGASMGAPSADLKRINDERVRLPSERRDEMSPRTPGSNPMPVCLRESEKEDNYGWTSRSRPTSVPNYHSGIDLLHHSTDSSQSPRTLKAAPERRTMLEELTMGPRKRMVSHPARQCSDSVLCHVRTGSPGSPRSRREIEANQRFDAVVEHMSVVTLESRRRGLSHKLRNESGVGTGLVAE</sequence>
<organism evidence="2">
    <name type="scientific">Noctiluca scintillans</name>
    <name type="common">Sea sparkle</name>
    <name type="synonym">Red tide dinoflagellate</name>
    <dbReference type="NCBI Taxonomy" id="2966"/>
    <lineage>
        <taxon>Eukaryota</taxon>
        <taxon>Sar</taxon>
        <taxon>Alveolata</taxon>
        <taxon>Dinophyceae</taxon>
        <taxon>Noctilucales</taxon>
        <taxon>Noctilucaceae</taxon>
        <taxon>Noctiluca</taxon>
    </lineage>
</organism>
<feature type="compositionally biased region" description="Polar residues" evidence="1">
    <location>
        <begin position="115"/>
        <end position="128"/>
    </location>
</feature>
<feature type="region of interest" description="Disordered" evidence="1">
    <location>
        <begin position="249"/>
        <end position="315"/>
    </location>
</feature>
<accession>A0A7S1FKH2</accession>
<dbReference type="AlphaFoldDB" id="A0A7S1FKH2"/>
<evidence type="ECO:0000256" key="1">
    <source>
        <dbReference type="SAM" id="MobiDB-lite"/>
    </source>
</evidence>
<dbReference type="EMBL" id="HBFQ01064562">
    <property type="protein sequence ID" value="CAD8871446.1"/>
    <property type="molecule type" value="Transcribed_RNA"/>
</dbReference>
<name>A0A7S1FKH2_NOCSC</name>
<feature type="compositionally biased region" description="Polar residues" evidence="1">
    <location>
        <begin position="280"/>
        <end position="292"/>
    </location>
</feature>
<reference evidence="2" key="1">
    <citation type="submission" date="2021-01" db="EMBL/GenBank/DDBJ databases">
        <authorList>
            <person name="Corre E."/>
            <person name="Pelletier E."/>
            <person name="Niang G."/>
            <person name="Scheremetjew M."/>
            <person name="Finn R."/>
            <person name="Kale V."/>
            <person name="Holt S."/>
            <person name="Cochrane G."/>
            <person name="Meng A."/>
            <person name="Brown T."/>
            <person name="Cohen L."/>
        </authorList>
    </citation>
    <scope>NUCLEOTIDE SEQUENCE</scope>
</reference>
<proteinExistence type="predicted"/>